<gene>
    <name evidence="2" type="ordered locus">BATR1942_04220</name>
</gene>
<name>A0ABM5LVL2_BACA1</name>
<dbReference type="PANTHER" id="PTHR34290:SF2">
    <property type="entry name" value="OS04G0668800 PROTEIN"/>
    <property type="match status" value="1"/>
</dbReference>
<proteinExistence type="predicted"/>
<protein>
    <recommendedName>
        <fullName evidence="4">DUF393 domain-containing protein</fullName>
    </recommendedName>
</protein>
<evidence type="ECO:0008006" key="4">
    <source>
        <dbReference type="Google" id="ProtNLM"/>
    </source>
</evidence>
<evidence type="ECO:0000313" key="3">
    <source>
        <dbReference type="Proteomes" id="UP000006867"/>
    </source>
</evidence>
<dbReference type="RefSeq" id="WP_003327393.1">
    <property type="nucleotide sequence ID" value="NC_014639.1"/>
</dbReference>
<evidence type="ECO:0000313" key="2">
    <source>
        <dbReference type="EMBL" id="ADP31798.1"/>
    </source>
</evidence>
<dbReference type="Gene3D" id="3.40.30.10">
    <property type="entry name" value="Glutaredoxin"/>
    <property type="match status" value="1"/>
</dbReference>
<organism evidence="2 3">
    <name type="scientific">Bacillus atrophaeus (strain 1942)</name>
    <dbReference type="NCBI Taxonomy" id="720555"/>
    <lineage>
        <taxon>Bacteria</taxon>
        <taxon>Bacillati</taxon>
        <taxon>Bacillota</taxon>
        <taxon>Bacilli</taxon>
        <taxon>Bacillales</taxon>
        <taxon>Bacillaceae</taxon>
        <taxon>Bacillus</taxon>
    </lineage>
</organism>
<accession>A0ABM5LVL2</accession>
<dbReference type="EMBL" id="CP002207">
    <property type="protein sequence ID" value="ADP31798.1"/>
    <property type="molecule type" value="Genomic_DNA"/>
</dbReference>
<dbReference type="InterPro" id="IPR044691">
    <property type="entry name" value="DCC1_Trx"/>
</dbReference>
<keyword evidence="1" id="KW-0812">Transmembrane</keyword>
<reference evidence="2 3" key="1">
    <citation type="journal article" date="2011" name="Front. Microbiol.">
        <title>Genomic signatures of strain selection and enhancement in Bacillus atrophaeus var. globigii, a historical biowarfare simulant.</title>
        <authorList>
            <person name="Gibbons H.S."/>
            <person name="Broomall S.M."/>
            <person name="McNew L.A."/>
            <person name="Daligault H."/>
            <person name="Chapman C."/>
            <person name="Bruce D."/>
            <person name="Karavis M."/>
            <person name="Krepps M."/>
            <person name="McGregor P.A."/>
            <person name="Hong C."/>
            <person name="Park K.H."/>
            <person name="Akmal A."/>
            <person name="Feldman A."/>
            <person name="Lin J.S."/>
            <person name="Chang W.E."/>
            <person name="Higgs B.W."/>
            <person name="Demirev P."/>
            <person name="Lindquist J."/>
            <person name="Liem A."/>
            <person name="Fochler E."/>
            <person name="Read T.D."/>
            <person name="Tapia R."/>
            <person name="Johnson S."/>
            <person name="Bishop-Lilly K.A."/>
            <person name="Detter C."/>
            <person name="Han C."/>
            <person name="Sozhamannan S."/>
            <person name="Rosenzweig C.N."/>
            <person name="Skowronski E.W."/>
        </authorList>
    </citation>
    <scope>NUCLEOTIDE SEQUENCE [LARGE SCALE GENOMIC DNA]</scope>
    <source>
        <strain evidence="2 3">1942</strain>
    </source>
</reference>
<dbReference type="PANTHER" id="PTHR34290">
    <property type="entry name" value="SI:CH73-390P7.2"/>
    <property type="match status" value="1"/>
</dbReference>
<sequence length="123" mass="14621">MEQNLVFYDAQCPLCRSLKAVLKKLDWAQRLRWFPVQEIDQSTYEKALKYKDVYDEIHMLTANNVMLKGFYTVRKILSVLPLTAPLGWLLYLPFADKLGKPLYQFISRHRYQWFGRLPYTPSA</sequence>
<keyword evidence="3" id="KW-1185">Reference proteome</keyword>
<dbReference type="Proteomes" id="UP000006867">
    <property type="component" value="Chromosome"/>
</dbReference>
<feature type="transmembrane region" description="Helical" evidence="1">
    <location>
        <begin position="76"/>
        <end position="94"/>
    </location>
</feature>
<dbReference type="InterPro" id="IPR007263">
    <property type="entry name" value="DCC1-like"/>
</dbReference>
<keyword evidence="1" id="KW-0472">Membrane</keyword>
<keyword evidence="1" id="KW-1133">Transmembrane helix</keyword>
<evidence type="ECO:0000256" key="1">
    <source>
        <dbReference type="SAM" id="Phobius"/>
    </source>
</evidence>
<dbReference type="Pfam" id="PF04134">
    <property type="entry name" value="DCC1-like"/>
    <property type="match status" value="1"/>
</dbReference>
<dbReference type="GeneID" id="92916527"/>